<proteinExistence type="predicted"/>
<evidence type="ECO:0000256" key="1">
    <source>
        <dbReference type="SAM" id="MobiDB-lite"/>
    </source>
</evidence>
<sequence>MMRDRGLSLAAVLTAVSDLVQGSHAMYLIAGCAVALLVLSRLLRRYRPAITTSEDTHQLPFRDQQRLDVGFRRAAYRSAALAKLATPLLPIAESPELSRRGTPTVDEEQPEPATFQRPPKPWAECRQIRLPIEYGRRFIFHPHWSKCGAQQTRSKGGLHGDTTWRMSWDAITHHSLSAMAFR</sequence>
<evidence type="ECO:0000256" key="2">
    <source>
        <dbReference type="SAM" id="Phobius"/>
    </source>
</evidence>
<reference evidence="3" key="1">
    <citation type="submission" date="2021-01" db="EMBL/GenBank/DDBJ databases">
        <authorList>
            <person name="Corre E."/>
            <person name="Pelletier E."/>
            <person name="Niang G."/>
            <person name="Scheremetjew M."/>
            <person name="Finn R."/>
            <person name="Kale V."/>
            <person name="Holt S."/>
            <person name="Cochrane G."/>
            <person name="Meng A."/>
            <person name="Brown T."/>
            <person name="Cohen L."/>
        </authorList>
    </citation>
    <scope>NUCLEOTIDE SEQUENCE</scope>
    <source>
        <strain evidence="3">UIO037</strain>
    </source>
</reference>
<keyword evidence="2" id="KW-1133">Transmembrane helix</keyword>
<dbReference type="AlphaFoldDB" id="A0A7S4MQ23"/>
<dbReference type="EMBL" id="HBKO01026424">
    <property type="protein sequence ID" value="CAE2235833.1"/>
    <property type="molecule type" value="Transcribed_RNA"/>
</dbReference>
<accession>A0A7S4MQ23</accession>
<name>A0A7S4MQ23_9EUKA</name>
<dbReference type="PROSITE" id="PS51257">
    <property type="entry name" value="PROKAR_LIPOPROTEIN"/>
    <property type="match status" value="1"/>
</dbReference>
<evidence type="ECO:0000313" key="3">
    <source>
        <dbReference type="EMBL" id="CAE2235833.1"/>
    </source>
</evidence>
<keyword evidence="2" id="KW-0472">Membrane</keyword>
<organism evidence="3">
    <name type="scientific">Prymnesium polylepis</name>
    <dbReference type="NCBI Taxonomy" id="72548"/>
    <lineage>
        <taxon>Eukaryota</taxon>
        <taxon>Haptista</taxon>
        <taxon>Haptophyta</taxon>
        <taxon>Prymnesiophyceae</taxon>
        <taxon>Prymnesiales</taxon>
        <taxon>Prymnesiaceae</taxon>
        <taxon>Prymnesium</taxon>
    </lineage>
</organism>
<keyword evidence="2" id="KW-0812">Transmembrane</keyword>
<feature type="region of interest" description="Disordered" evidence="1">
    <location>
        <begin position="95"/>
        <end position="119"/>
    </location>
</feature>
<feature type="transmembrane region" description="Helical" evidence="2">
    <location>
        <begin position="27"/>
        <end position="43"/>
    </location>
</feature>
<protein>
    <submittedName>
        <fullName evidence="3">Uncharacterized protein</fullName>
    </submittedName>
</protein>
<gene>
    <name evidence="3" type="ORF">CPOL0286_LOCUS12086</name>
</gene>